<organism evidence="3 4">
    <name type="scientific">Brevundimonas intermedia</name>
    <dbReference type="NCBI Taxonomy" id="74315"/>
    <lineage>
        <taxon>Bacteria</taxon>
        <taxon>Pseudomonadati</taxon>
        <taxon>Pseudomonadota</taxon>
        <taxon>Alphaproteobacteria</taxon>
        <taxon>Caulobacterales</taxon>
        <taxon>Caulobacteraceae</taxon>
        <taxon>Brevundimonas</taxon>
    </lineage>
</organism>
<accession>A0A4Y9S4A2</accession>
<evidence type="ECO:0000256" key="1">
    <source>
        <dbReference type="SAM" id="Phobius"/>
    </source>
</evidence>
<comment type="caution">
    <text evidence="3">The sequence shown here is derived from an EMBL/GenBank/DDBJ whole genome shotgun (WGS) entry which is preliminary data.</text>
</comment>
<evidence type="ECO:0000259" key="2">
    <source>
        <dbReference type="Pfam" id="PF04982"/>
    </source>
</evidence>
<feature type="transmembrane region" description="Helical" evidence="1">
    <location>
        <begin position="138"/>
        <end position="159"/>
    </location>
</feature>
<feature type="transmembrane region" description="Helical" evidence="1">
    <location>
        <begin position="71"/>
        <end position="91"/>
    </location>
</feature>
<reference evidence="3 4" key="1">
    <citation type="submission" date="2019-03" db="EMBL/GenBank/DDBJ databases">
        <title>Draft genome of Brevundimonas sp. a heavy metal resistant soil bacteria.</title>
        <authorList>
            <person name="Soto J."/>
        </authorList>
    </citation>
    <scope>NUCLEOTIDE SEQUENCE [LARGE SCALE GENOMIC DNA]</scope>
    <source>
        <strain evidence="3 4">B-10</strain>
    </source>
</reference>
<keyword evidence="4" id="KW-1185">Reference proteome</keyword>
<sequence>MQLFRPILPGTTIVDRVIACIGAIIGIAATGLVTRWMLGSDSPASLVMVASMGASAVLVFAVPASPLAQPWPVLGGNVVSAAVGVAVAHLIEDPMLGAGIAVGAAIGMMSLLRCLHPPGGGTALIPVLAGVGAPTAMWLFPFLPVALNAAFLLGVAWLFHRFSGHRYPRVVQVATAPTVSINDDDITYALAQLHEPLDVNPGDLRIIATLAAEHARSRK</sequence>
<feature type="domain" description="HPP transmembrane region" evidence="2">
    <location>
        <begin position="12"/>
        <end position="168"/>
    </location>
</feature>
<dbReference type="Proteomes" id="UP000298216">
    <property type="component" value="Unassembled WGS sequence"/>
</dbReference>
<dbReference type="PANTHER" id="PTHR33741">
    <property type="entry name" value="TRANSMEMBRANE PROTEIN DDB_G0269096-RELATED"/>
    <property type="match status" value="1"/>
</dbReference>
<dbReference type="Pfam" id="PF04982">
    <property type="entry name" value="TM_HPP"/>
    <property type="match status" value="1"/>
</dbReference>
<name>A0A4Y9S4A2_9CAUL</name>
<dbReference type="PANTHER" id="PTHR33741:SF5">
    <property type="entry name" value="TRANSMEMBRANE PROTEIN DDB_G0269096-RELATED"/>
    <property type="match status" value="1"/>
</dbReference>
<dbReference type="EMBL" id="SPVH01000002">
    <property type="protein sequence ID" value="TFW14705.1"/>
    <property type="molecule type" value="Genomic_DNA"/>
</dbReference>
<feature type="transmembrane region" description="Helical" evidence="1">
    <location>
        <begin position="46"/>
        <end position="65"/>
    </location>
</feature>
<evidence type="ECO:0000313" key="3">
    <source>
        <dbReference type="EMBL" id="TFW14705.1"/>
    </source>
</evidence>
<protein>
    <submittedName>
        <fullName evidence="3">HPP family protein</fullName>
    </submittedName>
</protein>
<dbReference type="InterPro" id="IPR058581">
    <property type="entry name" value="TM_HPP"/>
</dbReference>
<gene>
    <name evidence="3" type="ORF">EGY25_02930</name>
</gene>
<keyword evidence="1" id="KW-0812">Transmembrane</keyword>
<keyword evidence="1" id="KW-0472">Membrane</keyword>
<proteinExistence type="predicted"/>
<keyword evidence="1" id="KW-1133">Transmembrane helix</keyword>
<dbReference type="OrthoDB" id="9811720at2"/>
<dbReference type="InterPro" id="IPR007065">
    <property type="entry name" value="HPP"/>
</dbReference>
<feature type="transmembrane region" description="Helical" evidence="1">
    <location>
        <begin position="13"/>
        <end position="34"/>
    </location>
</feature>
<evidence type="ECO:0000313" key="4">
    <source>
        <dbReference type="Proteomes" id="UP000298216"/>
    </source>
</evidence>
<dbReference type="AlphaFoldDB" id="A0A4Y9S4A2"/>